<dbReference type="Proteomes" id="UP000075531">
    <property type="component" value="Unassembled WGS sequence"/>
</dbReference>
<keyword evidence="3" id="KW-0677">Repeat</keyword>
<dbReference type="PANTHER" id="PTHR10849:SF35">
    <property type="entry name" value="FORMATE HYDROGENLYASE SUBUNIT 6-RELATED"/>
    <property type="match status" value="1"/>
</dbReference>
<dbReference type="STRING" id="1121338.CLTEP_00370"/>
<keyword evidence="4" id="KW-0408">Iron</keyword>
<organism evidence="7 8">
    <name type="scientific">Clostridium tepidiprofundi DSM 19306</name>
    <dbReference type="NCBI Taxonomy" id="1121338"/>
    <lineage>
        <taxon>Bacteria</taxon>
        <taxon>Bacillati</taxon>
        <taxon>Bacillota</taxon>
        <taxon>Clostridia</taxon>
        <taxon>Eubacteriales</taxon>
        <taxon>Clostridiaceae</taxon>
        <taxon>Clostridium</taxon>
    </lineage>
</organism>
<dbReference type="EC" id="1.6.5.-" evidence="7"/>
<dbReference type="GO" id="GO:0009060">
    <property type="term" value="P:aerobic respiration"/>
    <property type="evidence" value="ECO:0007669"/>
    <property type="project" value="TreeGrafter"/>
</dbReference>
<keyword evidence="8" id="KW-1185">Reference proteome</keyword>
<dbReference type="InterPro" id="IPR017896">
    <property type="entry name" value="4Fe4S_Fe-S-bd"/>
</dbReference>
<proteinExistence type="predicted"/>
<dbReference type="AlphaFoldDB" id="A0A151B6Y0"/>
<dbReference type="PROSITE" id="PS51379">
    <property type="entry name" value="4FE4S_FER_2"/>
    <property type="match status" value="2"/>
</dbReference>
<evidence type="ECO:0000313" key="8">
    <source>
        <dbReference type="Proteomes" id="UP000075531"/>
    </source>
</evidence>
<evidence type="ECO:0000256" key="3">
    <source>
        <dbReference type="ARBA" id="ARBA00022737"/>
    </source>
</evidence>
<evidence type="ECO:0000256" key="5">
    <source>
        <dbReference type="ARBA" id="ARBA00023014"/>
    </source>
</evidence>
<dbReference type="InterPro" id="IPR017900">
    <property type="entry name" value="4Fe4S_Fe_S_CS"/>
</dbReference>
<gene>
    <name evidence="7" type="primary">ndhI_1</name>
    <name evidence="7" type="ORF">CLTEP_00370</name>
</gene>
<keyword evidence="1" id="KW-0004">4Fe-4S</keyword>
<feature type="domain" description="4Fe-4S ferredoxin-type" evidence="6">
    <location>
        <begin position="36"/>
        <end position="66"/>
    </location>
</feature>
<dbReference type="Pfam" id="PF12838">
    <property type="entry name" value="Fer4_7"/>
    <property type="match status" value="1"/>
</dbReference>
<feature type="domain" description="4Fe-4S ferredoxin-type" evidence="6">
    <location>
        <begin position="73"/>
        <end position="102"/>
    </location>
</feature>
<evidence type="ECO:0000259" key="6">
    <source>
        <dbReference type="PROSITE" id="PS51379"/>
    </source>
</evidence>
<keyword evidence="2" id="KW-0479">Metal-binding</keyword>
<evidence type="ECO:0000313" key="7">
    <source>
        <dbReference type="EMBL" id="KYH35644.1"/>
    </source>
</evidence>
<sequence length="138" mass="15240">MSKFPFAGEALKSLFKAPLTEKYPLTPKEAPEKYRGKIKFDANACIGCGLCIRVCSPNAITKLVDAVEEGQNITMKFDLGSCTFCGYCADFCPKNAIELTQEYSMVVTDKNDMIVSGSFIKKLPPKKPVPQKKTTENK</sequence>
<dbReference type="EMBL" id="LTBA01000001">
    <property type="protein sequence ID" value="KYH35644.1"/>
    <property type="molecule type" value="Genomic_DNA"/>
</dbReference>
<dbReference type="PANTHER" id="PTHR10849">
    <property type="entry name" value="NADH DEHYDROGENASE UBIQUINONE IRON-SULFUR PROTEIN 8, MITOCHONDRIAL"/>
    <property type="match status" value="1"/>
</dbReference>
<dbReference type="SUPFAM" id="SSF54862">
    <property type="entry name" value="4Fe-4S ferredoxins"/>
    <property type="match status" value="1"/>
</dbReference>
<dbReference type="GO" id="GO:0016020">
    <property type="term" value="C:membrane"/>
    <property type="evidence" value="ECO:0007669"/>
    <property type="project" value="InterPro"/>
</dbReference>
<dbReference type="GO" id="GO:0046872">
    <property type="term" value="F:metal ion binding"/>
    <property type="evidence" value="ECO:0007669"/>
    <property type="project" value="UniProtKB-KW"/>
</dbReference>
<dbReference type="RefSeq" id="WP_066820759.1">
    <property type="nucleotide sequence ID" value="NZ_LTBA01000001.1"/>
</dbReference>
<keyword evidence="7" id="KW-0560">Oxidoreductase</keyword>
<evidence type="ECO:0000256" key="4">
    <source>
        <dbReference type="ARBA" id="ARBA00023004"/>
    </source>
</evidence>
<dbReference type="Gene3D" id="3.30.70.3270">
    <property type="match status" value="1"/>
</dbReference>
<name>A0A151B6Y0_9CLOT</name>
<comment type="caution">
    <text evidence="7">The sequence shown here is derived from an EMBL/GenBank/DDBJ whole genome shotgun (WGS) entry which is preliminary data.</text>
</comment>
<dbReference type="PROSITE" id="PS00198">
    <property type="entry name" value="4FE4S_FER_1"/>
    <property type="match status" value="1"/>
</dbReference>
<dbReference type="OrthoDB" id="9803192at2"/>
<dbReference type="InterPro" id="IPR010226">
    <property type="entry name" value="NADH_quinone_OxRdtase_chainI"/>
</dbReference>
<reference evidence="7 8" key="1">
    <citation type="submission" date="2016-02" db="EMBL/GenBank/DDBJ databases">
        <title>Genome sequence of Clostridium tepidiprofundi DSM 19306.</title>
        <authorList>
            <person name="Poehlein A."/>
            <person name="Daniel R."/>
        </authorList>
    </citation>
    <scope>NUCLEOTIDE SEQUENCE [LARGE SCALE GENOMIC DNA]</scope>
    <source>
        <strain evidence="7 8">DSM 19306</strain>
    </source>
</reference>
<keyword evidence="5" id="KW-0411">Iron-sulfur</keyword>
<evidence type="ECO:0000256" key="1">
    <source>
        <dbReference type="ARBA" id="ARBA00022485"/>
    </source>
</evidence>
<dbReference type="GO" id="GO:0051539">
    <property type="term" value="F:4 iron, 4 sulfur cluster binding"/>
    <property type="evidence" value="ECO:0007669"/>
    <property type="project" value="UniProtKB-KW"/>
</dbReference>
<dbReference type="PATRIC" id="fig|1121338.3.peg.38"/>
<dbReference type="GO" id="GO:0003954">
    <property type="term" value="F:NADH dehydrogenase activity"/>
    <property type="evidence" value="ECO:0007669"/>
    <property type="project" value="TreeGrafter"/>
</dbReference>
<evidence type="ECO:0000256" key="2">
    <source>
        <dbReference type="ARBA" id="ARBA00022723"/>
    </source>
</evidence>
<accession>A0A151B6Y0</accession>
<protein>
    <submittedName>
        <fullName evidence="7">NAD(P)H-quinone oxidoreductase subunit I</fullName>
        <ecNumber evidence="7">1.6.5.-</ecNumber>
    </submittedName>
</protein>